<sequence>MVIALAVVGVLVLGGAGAAFAYYGILSGNLHAGVDAKLRAALVKTDLAKEPFYVLLMGTDGSNDREASQEYAGDQFRSDSIILARIDPVDKKATMVSIHRDTLVDMGEYGQNKLNAAHAIGGAALSVETVSKLAGVPISHYAEINFDGFKDVVDALGGVEVDVPMEIDDEDAGGHLDAGVQTLSGDQALILCRSRHAYDEFGDGDSYRAANQRLVLAAIAKKILAADVATMASTVQALSQYVTTDLEITDIIGIAQAMQGLDPATDLYSGMEPTTSSYIDGVWYEINNVEQWKAMMARVEQGLPPTEGDVVDQVSGTILASTGSGQLVNENGDLSGGGASNKRSGTVAVRNGNGIAGAGSQASARIEELGYRVESGNADSFDYPQTLVVYEKGGKADRAQEIVDALGVGKAMANDGSYIINADFLVVLGADWK</sequence>
<dbReference type="AlphaFoldDB" id="A0A3N0AXB0"/>
<dbReference type="Proteomes" id="UP000278632">
    <property type="component" value="Unassembled WGS sequence"/>
</dbReference>
<name>A0A3N0AXB0_9ACTN</name>
<dbReference type="EMBL" id="QICD01000032">
    <property type="protein sequence ID" value="RNL39493.1"/>
    <property type="molecule type" value="Genomic_DNA"/>
</dbReference>
<accession>A0A3N0AXB0</accession>
<dbReference type="InterPro" id="IPR004474">
    <property type="entry name" value="LytR_CpsA_psr"/>
</dbReference>
<protein>
    <submittedName>
        <fullName evidence="4">Transcriptional regulator</fullName>
    </submittedName>
</protein>
<keyword evidence="5" id="KW-1185">Reference proteome</keyword>
<comment type="caution">
    <text evidence="4">The sequence shown here is derived from an EMBL/GenBank/DDBJ whole genome shotgun (WGS) entry which is preliminary data.</text>
</comment>
<dbReference type="PANTHER" id="PTHR33392:SF6">
    <property type="entry name" value="POLYISOPRENYL-TEICHOIC ACID--PEPTIDOGLYCAN TEICHOIC ACID TRANSFERASE TAGU"/>
    <property type="match status" value="1"/>
</dbReference>
<organism evidence="4 5">
    <name type="scientific">Paraeggerthella hongkongensis</name>
    <dbReference type="NCBI Taxonomy" id="230658"/>
    <lineage>
        <taxon>Bacteria</taxon>
        <taxon>Bacillati</taxon>
        <taxon>Actinomycetota</taxon>
        <taxon>Coriobacteriia</taxon>
        <taxon>Eggerthellales</taxon>
        <taxon>Eggerthellaceae</taxon>
        <taxon>Paraeggerthella</taxon>
    </lineage>
</organism>
<feature type="domain" description="LytR/CpsA/Psr regulator C-terminal" evidence="3">
    <location>
        <begin position="346"/>
        <end position="432"/>
    </location>
</feature>
<dbReference type="Pfam" id="PF03816">
    <property type="entry name" value="LytR_cpsA_psr"/>
    <property type="match status" value="1"/>
</dbReference>
<evidence type="ECO:0000259" key="3">
    <source>
        <dbReference type="Pfam" id="PF13399"/>
    </source>
</evidence>
<evidence type="ECO:0000313" key="4">
    <source>
        <dbReference type="EMBL" id="RNL39493.1"/>
    </source>
</evidence>
<dbReference type="PANTHER" id="PTHR33392">
    <property type="entry name" value="POLYISOPRENYL-TEICHOIC ACID--PEPTIDOGLYCAN TEICHOIC ACID TRANSFERASE TAGU"/>
    <property type="match status" value="1"/>
</dbReference>
<evidence type="ECO:0000313" key="5">
    <source>
        <dbReference type="Proteomes" id="UP000278632"/>
    </source>
</evidence>
<dbReference type="OrthoDB" id="9782542at2"/>
<comment type="similarity">
    <text evidence="1">Belongs to the LytR/CpsA/Psr (LCP) family.</text>
</comment>
<dbReference type="NCBIfam" id="TIGR00350">
    <property type="entry name" value="lytR_cpsA_psr"/>
    <property type="match status" value="1"/>
</dbReference>
<evidence type="ECO:0000256" key="1">
    <source>
        <dbReference type="ARBA" id="ARBA00006068"/>
    </source>
</evidence>
<dbReference type="Gene3D" id="3.30.70.2390">
    <property type="match status" value="1"/>
</dbReference>
<gene>
    <name evidence="4" type="ORF">DMP08_11085</name>
</gene>
<dbReference type="Pfam" id="PF13399">
    <property type="entry name" value="LytR_C"/>
    <property type="match status" value="1"/>
</dbReference>
<proteinExistence type="inferred from homology"/>
<evidence type="ECO:0000259" key="2">
    <source>
        <dbReference type="Pfam" id="PF03816"/>
    </source>
</evidence>
<dbReference type="InterPro" id="IPR027381">
    <property type="entry name" value="LytR/CpsA/Psr_C"/>
</dbReference>
<dbReference type="Gene3D" id="3.40.630.190">
    <property type="entry name" value="LCP protein"/>
    <property type="match status" value="1"/>
</dbReference>
<reference evidence="5" key="1">
    <citation type="submission" date="2018-05" db="EMBL/GenBank/DDBJ databases">
        <title>Genome Sequencing of selected type strains of the family Eggerthellaceae.</title>
        <authorList>
            <person name="Danylec N."/>
            <person name="Stoll D.A."/>
            <person name="Doetsch A."/>
            <person name="Huch M."/>
        </authorList>
    </citation>
    <scope>NUCLEOTIDE SEQUENCE [LARGE SCALE GENOMIC DNA]</scope>
    <source>
        <strain evidence="5">DSM 16106</strain>
    </source>
</reference>
<dbReference type="InterPro" id="IPR050922">
    <property type="entry name" value="LytR/CpsA/Psr_CW_biosynth"/>
</dbReference>
<feature type="domain" description="Cell envelope-related transcriptional attenuator" evidence="2">
    <location>
        <begin position="77"/>
        <end position="223"/>
    </location>
</feature>